<reference evidence="2 3" key="1">
    <citation type="submission" date="2024-03" db="EMBL/GenBank/DDBJ databases">
        <title>Human intestinal bacterial collection.</title>
        <authorList>
            <person name="Pauvert C."/>
            <person name="Hitch T.C.A."/>
            <person name="Clavel T."/>
        </authorList>
    </citation>
    <scope>NUCLEOTIDE SEQUENCE [LARGE SCALE GENOMIC DNA]</scope>
    <source>
        <strain evidence="2 3">CLA-JM-H16</strain>
    </source>
</reference>
<comment type="caution">
    <text evidence="2">The sequence shown here is derived from an EMBL/GenBank/DDBJ whole genome shotgun (WGS) entry which is preliminary data.</text>
</comment>
<gene>
    <name evidence="2" type="ORF">WMO28_04280</name>
</gene>
<dbReference type="Proteomes" id="UP001473063">
    <property type="component" value="Unassembled WGS sequence"/>
</dbReference>
<name>A0ABV1BC13_9FIRM</name>
<keyword evidence="1" id="KW-1133">Transmembrane helix</keyword>
<evidence type="ECO:0000313" key="3">
    <source>
        <dbReference type="Proteomes" id="UP001473063"/>
    </source>
</evidence>
<feature type="transmembrane region" description="Helical" evidence="1">
    <location>
        <begin position="21"/>
        <end position="48"/>
    </location>
</feature>
<feature type="transmembrane region" description="Helical" evidence="1">
    <location>
        <begin position="75"/>
        <end position="95"/>
    </location>
</feature>
<organism evidence="2 3">
    <name type="scientific">Blautia aquisgranensis</name>
    <dbReference type="NCBI Taxonomy" id="3133153"/>
    <lineage>
        <taxon>Bacteria</taxon>
        <taxon>Bacillati</taxon>
        <taxon>Bacillota</taxon>
        <taxon>Clostridia</taxon>
        <taxon>Lachnospirales</taxon>
        <taxon>Lachnospiraceae</taxon>
        <taxon>Blautia</taxon>
    </lineage>
</organism>
<dbReference type="EMBL" id="JBBMEJ010000003">
    <property type="protein sequence ID" value="MEQ2370170.1"/>
    <property type="molecule type" value="Genomic_DNA"/>
</dbReference>
<dbReference type="InterPro" id="IPR006938">
    <property type="entry name" value="DUF624"/>
</dbReference>
<feature type="transmembrane region" description="Helical" evidence="1">
    <location>
        <begin position="155"/>
        <end position="173"/>
    </location>
</feature>
<keyword evidence="1" id="KW-0812">Transmembrane</keyword>
<sequence length="224" mass="25571">MNRFFNMDNKFFVFMGRVADLILLNILCILCCIPIITAGASITSLYYVTLKMARDEESYIIRSFFHAFKQNFKQATIINIIMLLTAGVLFVDLRIARAGDSVMYKGLFTLFIAVAFIYALILLYIYPILAKFYNSIKNTFVNAFLMSVRHLPQTALMLLISASPVLLFLLMSYTGAAQVLSILIMLFVLMGFATLAYWKSKLFVKIFDNYIPKDESEKSELEEA</sequence>
<evidence type="ECO:0000256" key="1">
    <source>
        <dbReference type="SAM" id="Phobius"/>
    </source>
</evidence>
<accession>A0ABV1BC13</accession>
<proteinExistence type="predicted"/>
<dbReference type="RefSeq" id="WP_178645208.1">
    <property type="nucleotide sequence ID" value="NZ_JBBMEJ010000003.1"/>
</dbReference>
<evidence type="ECO:0000313" key="2">
    <source>
        <dbReference type="EMBL" id="MEQ2370170.1"/>
    </source>
</evidence>
<keyword evidence="1" id="KW-0472">Membrane</keyword>
<feature type="transmembrane region" description="Helical" evidence="1">
    <location>
        <begin position="179"/>
        <end position="198"/>
    </location>
</feature>
<keyword evidence="3" id="KW-1185">Reference proteome</keyword>
<protein>
    <submittedName>
        <fullName evidence="2">YesL family protein</fullName>
    </submittedName>
</protein>
<feature type="transmembrane region" description="Helical" evidence="1">
    <location>
        <begin position="107"/>
        <end position="126"/>
    </location>
</feature>
<dbReference type="Pfam" id="PF04854">
    <property type="entry name" value="DUF624"/>
    <property type="match status" value="1"/>
</dbReference>